<dbReference type="AlphaFoldDB" id="A0A1H2VTT2"/>
<protein>
    <submittedName>
        <fullName evidence="7 8">Gluconate kinase</fullName>
    </submittedName>
</protein>
<dbReference type="InterPro" id="IPR018483">
    <property type="entry name" value="Carb_kinase_FGGY_CS"/>
</dbReference>
<dbReference type="GO" id="GO:0016773">
    <property type="term" value="F:phosphotransferase activity, alcohol group as acceptor"/>
    <property type="evidence" value="ECO:0007669"/>
    <property type="project" value="InterPro"/>
</dbReference>
<sequence length="477" mass="51699">MGTTSLKVVAYTLAGEELASRSTLMETHTDTHGQAVQDPEAIVRAATSTLTELAADLAAQGAAIAAIGISAAMHSLIALDDHNTPLTPAMTWMDARPHAQAQALWQTELGKDVYRHTGTPVHAMAPVVKLAWLHADQPELFAKARRFVSIKEYVWHSWFGTWEVDYAMASATGLLDIQTRTWYAPALAYAGIDSSALSTLVPVDFARPASTLPFADQLPLADEALCVIGGSDGVLASLAAGAIDGRVMVLTLGTSLALRTGHDEPSTDLESRSFCYILDDHRFVLGGPSNSGGVVLDWLYRNVLSESGEGFAEKFPALCAEAGTTEADDLYCVPYITGERAPIWDETTSAAFVGLKVYHRQPHLMRAAIEGILFNAYWIAQQLVKQRGKPELLLVSGKLFQQPWVLSWIANLFELPLATQAEIDGATYGAAMVAARRAGLALAAPPLQLLPTKVDAKASQQVHRRYKQWRELVRKLL</sequence>
<reference evidence="7" key="3">
    <citation type="submission" date="2023-02" db="EMBL/GenBank/DDBJ databases">
        <title>Proposal of a novel subspecies: Alicyclobacillus hesperidum subspecies aegle.</title>
        <authorList>
            <person name="Goto K."/>
            <person name="Fujii T."/>
            <person name="Yasui K."/>
            <person name="Mochida K."/>
            <person name="Kato-Tanaka Y."/>
            <person name="Morohoshi S."/>
            <person name="An S.Y."/>
            <person name="Kasai H."/>
            <person name="Yokota A."/>
        </authorList>
    </citation>
    <scope>NUCLEOTIDE SEQUENCE</scope>
    <source>
        <strain evidence="7">DSM 12766</strain>
    </source>
</reference>
<dbReference type="PANTHER" id="PTHR43095">
    <property type="entry name" value="SUGAR KINASE"/>
    <property type="match status" value="1"/>
</dbReference>
<dbReference type="EMBL" id="BSRA01000010">
    <property type="protein sequence ID" value="GLV14264.1"/>
    <property type="molecule type" value="Genomic_DNA"/>
</dbReference>
<evidence type="ECO:0000256" key="4">
    <source>
        <dbReference type="RuleBase" id="RU003733"/>
    </source>
</evidence>
<evidence type="ECO:0000256" key="1">
    <source>
        <dbReference type="ARBA" id="ARBA00009156"/>
    </source>
</evidence>
<dbReference type="PROSITE" id="PS00445">
    <property type="entry name" value="FGGY_KINASES_2"/>
    <property type="match status" value="1"/>
</dbReference>
<evidence type="ECO:0000259" key="5">
    <source>
        <dbReference type="Pfam" id="PF00370"/>
    </source>
</evidence>
<dbReference type="GO" id="GO:0016301">
    <property type="term" value="F:kinase activity"/>
    <property type="evidence" value="ECO:0007669"/>
    <property type="project" value="UniProtKB-KW"/>
</dbReference>
<dbReference type="Proteomes" id="UP000182589">
    <property type="component" value="Unassembled WGS sequence"/>
</dbReference>
<keyword evidence="2 4" id="KW-0808">Transferase</keyword>
<dbReference type="InterPro" id="IPR000577">
    <property type="entry name" value="Carb_kinase_FGGY"/>
</dbReference>
<evidence type="ECO:0000313" key="7">
    <source>
        <dbReference type="EMBL" id="GLV14264.1"/>
    </source>
</evidence>
<dbReference type="InterPro" id="IPR050406">
    <property type="entry name" value="FGGY_Carb_Kinase"/>
</dbReference>
<comment type="similarity">
    <text evidence="1 4">Belongs to the FGGY kinase family.</text>
</comment>
<dbReference type="InterPro" id="IPR018484">
    <property type="entry name" value="FGGY_N"/>
</dbReference>
<organism evidence="8 9">
    <name type="scientific">Alicyclobacillus hesperidum</name>
    <dbReference type="NCBI Taxonomy" id="89784"/>
    <lineage>
        <taxon>Bacteria</taxon>
        <taxon>Bacillati</taxon>
        <taxon>Bacillota</taxon>
        <taxon>Bacilli</taxon>
        <taxon>Bacillales</taxon>
        <taxon>Alicyclobacillaceae</taxon>
        <taxon>Alicyclobacillus</taxon>
    </lineage>
</organism>
<gene>
    <name evidence="7" type="primary">gntK</name>
    <name evidence="7" type="ORF">Heshes_19480</name>
    <name evidence="8" type="ORF">SAMN04489725_11224</name>
</gene>
<proteinExistence type="inferred from homology"/>
<dbReference type="InterPro" id="IPR043129">
    <property type="entry name" value="ATPase_NBD"/>
</dbReference>
<keyword evidence="9" id="KW-1185">Reference proteome</keyword>
<feature type="domain" description="Carbohydrate kinase FGGY C-terminal" evidence="6">
    <location>
        <begin position="249"/>
        <end position="436"/>
    </location>
</feature>
<dbReference type="SUPFAM" id="SSF53067">
    <property type="entry name" value="Actin-like ATPase domain"/>
    <property type="match status" value="2"/>
</dbReference>
<keyword evidence="3 4" id="KW-0418">Kinase</keyword>
<evidence type="ECO:0000259" key="6">
    <source>
        <dbReference type="Pfam" id="PF02782"/>
    </source>
</evidence>
<dbReference type="Gene3D" id="3.30.420.40">
    <property type="match status" value="2"/>
</dbReference>
<reference evidence="9" key="2">
    <citation type="submission" date="2016-10" db="EMBL/GenBank/DDBJ databases">
        <authorList>
            <person name="Varghese N."/>
        </authorList>
    </citation>
    <scope>NUCLEOTIDE SEQUENCE [LARGE SCALE GENOMIC DNA]</scope>
    <source>
        <strain evidence="9">DSM 12489</strain>
    </source>
</reference>
<reference evidence="8" key="1">
    <citation type="submission" date="2016-10" db="EMBL/GenBank/DDBJ databases">
        <authorList>
            <person name="de Groot N.N."/>
        </authorList>
    </citation>
    <scope>NUCLEOTIDE SEQUENCE [LARGE SCALE GENOMIC DNA]</scope>
    <source>
        <strain evidence="8">DSM 12489</strain>
    </source>
</reference>
<dbReference type="Pfam" id="PF00370">
    <property type="entry name" value="FGGY_N"/>
    <property type="match status" value="1"/>
</dbReference>
<dbReference type="STRING" id="89784.SAMN04489725_11224"/>
<dbReference type="InterPro" id="IPR018485">
    <property type="entry name" value="FGGY_C"/>
</dbReference>
<evidence type="ECO:0000256" key="2">
    <source>
        <dbReference type="ARBA" id="ARBA00022679"/>
    </source>
</evidence>
<name>A0A1H2VTT2_9BACL</name>
<dbReference type="Pfam" id="PF02782">
    <property type="entry name" value="FGGY_C"/>
    <property type="match status" value="1"/>
</dbReference>
<accession>A0A1H2VTT2</accession>
<dbReference type="PANTHER" id="PTHR43095:SF2">
    <property type="entry name" value="GLUCONOKINASE"/>
    <property type="match status" value="1"/>
</dbReference>
<dbReference type="Proteomes" id="UP001157137">
    <property type="component" value="Unassembled WGS sequence"/>
</dbReference>
<dbReference type="PIRSF" id="PIRSF000538">
    <property type="entry name" value="GlpK"/>
    <property type="match status" value="1"/>
</dbReference>
<evidence type="ECO:0000313" key="8">
    <source>
        <dbReference type="EMBL" id="SDW71842.1"/>
    </source>
</evidence>
<dbReference type="GO" id="GO:0005975">
    <property type="term" value="P:carbohydrate metabolic process"/>
    <property type="evidence" value="ECO:0007669"/>
    <property type="project" value="InterPro"/>
</dbReference>
<dbReference type="EMBL" id="FNOJ01000012">
    <property type="protein sequence ID" value="SDW71842.1"/>
    <property type="molecule type" value="Genomic_DNA"/>
</dbReference>
<dbReference type="CDD" id="cd07770">
    <property type="entry name" value="ASKHA_NBD_FGGY_GntK"/>
    <property type="match status" value="1"/>
</dbReference>
<evidence type="ECO:0000256" key="3">
    <source>
        <dbReference type="ARBA" id="ARBA00022777"/>
    </source>
</evidence>
<feature type="domain" description="Carbohydrate kinase FGGY N-terminal" evidence="5">
    <location>
        <begin position="1"/>
        <end position="238"/>
    </location>
</feature>
<evidence type="ECO:0000313" key="9">
    <source>
        <dbReference type="Proteomes" id="UP000182589"/>
    </source>
</evidence>